<keyword evidence="3" id="KW-0233">DNA recombination</keyword>
<accession>A0A1M6BP51</accession>
<dbReference type="Pfam" id="PF00589">
    <property type="entry name" value="Phage_integrase"/>
    <property type="match status" value="1"/>
</dbReference>
<evidence type="ECO:0000256" key="2">
    <source>
        <dbReference type="ARBA" id="ARBA00023125"/>
    </source>
</evidence>
<dbReference type="InterPro" id="IPR011010">
    <property type="entry name" value="DNA_brk_join_enz"/>
</dbReference>
<evidence type="ECO:0000313" key="6">
    <source>
        <dbReference type="Proteomes" id="UP000184192"/>
    </source>
</evidence>
<protein>
    <submittedName>
        <fullName evidence="5">Site-specific recombinase XerD</fullName>
    </submittedName>
</protein>
<dbReference type="GO" id="GO:0006310">
    <property type="term" value="P:DNA recombination"/>
    <property type="evidence" value="ECO:0007669"/>
    <property type="project" value="UniProtKB-KW"/>
</dbReference>
<dbReference type="InterPro" id="IPR013762">
    <property type="entry name" value="Integrase-like_cat_sf"/>
</dbReference>
<name>A0A1M6BP51_9BACE</name>
<evidence type="ECO:0000259" key="4">
    <source>
        <dbReference type="PROSITE" id="PS51898"/>
    </source>
</evidence>
<dbReference type="EMBL" id="FQZN01000003">
    <property type="protein sequence ID" value="SHI50333.1"/>
    <property type="molecule type" value="Genomic_DNA"/>
</dbReference>
<dbReference type="PANTHER" id="PTHR30349">
    <property type="entry name" value="PHAGE INTEGRASE-RELATED"/>
    <property type="match status" value="1"/>
</dbReference>
<dbReference type="GO" id="GO:0015074">
    <property type="term" value="P:DNA integration"/>
    <property type="evidence" value="ECO:0007669"/>
    <property type="project" value="InterPro"/>
</dbReference>
<proteinExistence type="inferred from homology"/>
<organism evidence="5 6">
    <name type="scientific">Bacteroides stercorirosoris</name>
    <dbReference type="NCBI Taxonomy" id="871324"/>
    <lineage>
        <taxon>Bacteria</taxon>
        <taxon>Pseudomonadati</taxon>
        <taxon>Bacteroidota</taxon>
        <taxon>Bacteroidia</taxon>
        <taxon>Bacteroidales</taxon>
        <taxon>Bacteroidaceae</taxon>
        <taxon>Bacteroides</taxon>
    </lineage>
</organism>
<gene>
    <name evidence="5" type="ORF">SAMN05444350_10379</name>
</gene>
<feature type="domain" description="Tyr recombinase" evidence="4">
    <location>
        <begin position="114"/>
        <end position="320"/>
    </location>
</feature>
<comment type="similarity">
    <text evidence="1">Belongs to the 'phage' integrase family.</text>
</comment>
<dbReference type="SUPFAM" id="SSF56349">
    <property type="entry name" value="DNA breaking-rejoining enzymes"/>
    <property type="match status" value="1"/>
</dbReference>
<keyword evidence="2" id="KW-0238">DNA-binding</keyword>
<dbReference type="InterPro" id="IPR002104">
    <property type="entry name" value="Integrase_catalytic"/>
</dbReference>
<evidence type="ECO:0000313" key="5">
    <source>
        <dbReference type="EMBL" id="SHI50333.1"/>
    </source>
</evidence>
<dbReference type="Gene3D" id="1.10.443.10">
    <property type="entry name" value="Intergrase catalytic core"/>
    <property type="match status" value="1"/>
</dbReference>
<reference evidence="6" key="1">
    <citation type="submission" date="2016-11" db="EMBL/GenBank/DDBJ databases">
        <authorList>
            <person name="Varghese N."/>
            <person name="Submissions S."/>
        </authorList>
    </citation>
    <scope>NUCLEOTIDE SEQUENCE [LARGE SCALE GENOMIC DNA]</scope>
    <source>
        <strain evidence="6">DSM 26884</strain>
    </source>
</reference>
<dbReference type="AlphaFoldDB" id="A0A1M6BP51"/>
<dbReference type="PROSITE" id="PS51898">
    <property type="entry name" value="TYR_RECOMBINASE"/>
    <property type="match status" value="1"/>
</dbReference>
<evidence type="ECO:0000256" key="1">
    <source>
        <dbReference type="ARBA" id="ARBA00008857"/>
    </source>
</evidence>
<dbReference type="eggNOG" id="COG0582">
    <property type="taxonomic scope" value="Bacteria"/>
</dbReference>
<evidence type="ECO:0000256" key="3">
    <source>
        <dbReference type="ARBA" id="ARBA00023172"/>
    </source>
</evidence>
<dbReference type="InterPro" id="IPR050090">
    <property type="entry name" value="Tyrosine_recombinase_XerCD"/>
</dbReference>
<dbReference type="Proteomes" id="UP000184192">
    <property type="component" value="Unassembled WGS sequence"/>
</dbReference>
<keyword evidence="6" id="KW-1185">Reference proteome</keyword>
<sequence>MSRKEDRMSKKVSYESVLGPYMEELLRMKRAQGMDSTTLSWIFNDLDKYVLRAGLKDTFVTETWYNQWKESQNNICERTLYHKCSAWRQLLSYMSKRGCHCFIPRLPRRPRSSFVPYIFSKKQIEALFMAIDNQKYLSNDKRNGLFSMPALLRLLYSTGLRVSEALALKNKDVDMSIGIIKIRDSKNNSERMVALCESMKKVLLDYLEYRNSLSLKDLTDPERPLFIRLDGDSLTKTTVYRFFYRSCEDAGIELQGRSIGPTVHSLRHTSATHALAKMSDEGIDIYTALPILSSSLGHMKPSSTEYYVRLTLSMFPDIEDRVSSINEFVFPKTSRL</sequence>
<dbReference type="PANTHER" id="PTHR30349:SF41">
    <property type="entry name" value="INTEGRASE_RECOMBINASE PROTEIN MJ0367-RELATED"/>
    <property type="match status" value="1"/>
</dbReference>
<dbReference type="GO" id="GO:0003677">
    <property type="term" value="F:DNA binding"/>
    <property type="evidence" value="ECO:0007669"/>
    <property type="project" value="UniProtKB-KW"/>
</dbReference>